<accession>A0A518IAK8</accession>
<dbReference type="KEGG" id="gfm:Enr17x_21750"/>
<dbReference type="PANTHER" id="PTHR30093">
    <property type="entry name" value="GENERAL SECRETION PATHWAY PROTEIN G"/>
    <property type="match status" value="1"/>
</dbReference>
<proteinExistence type="predicted"/>
<gene>
    <name evidence="3" type="primary">xcpT_25</name>
    <name evidence="3" type="ORF">Enr17x_21750</name>
</gene>
<dbReference type="InterPro" id="IPR045584">
    <property type="entry name" value="Pilin-like"/>
</dbReference>
<dbReference type="NCBIfam" id="TIGR04294">
    <property type="entry name" value="pre_pil_HX9DG"/>
    <property type="match status" value="1"/>
</dbReference>
<dbReference type="SUPFAM" id="SSF54523">
    <property type="entry name" value="Pili subunits"/>
    <property type="match status" value="1"/>
</dbReference>
<dbReference type="InterPro" id="IPR011453">
    <property type="entry name" value="DUF1559"/>
</dbReference>
<organism evidence="3 4">
    <name type="scientific">Gimesia fumaroli</name>
    <dbReference type="NCBI Taxonomy" id="2527976"/>
    <lineage>
        <taxon>Bacteria</taxon>
        <taxon>Pseudomonadati</taxon>
        <taxon>Planctomycetota</taxon>
        <taxon>Planctomycetia</taxon>
        <taxon>Planctomycetales</taxon>
        <taxon>Planctomycetaceae</taxon>
        <taxon>Gimesia</taxon>
    </lineage>
</organism>
<dbReference type="PANTHER" id="PTHR30093:SF2">
    <property type="entry name" value="TYPE II SECRETION SYSTEM PROTEIN H"/>
    <property type="match status" value="1"/>
</dbReference>
<dbReference type="NCBIfam" id="TIGR02532">
    <property type="entry name" value="IV_pilin_GFxxxE"/>
    <property type="match status" value="1"/>
</dbReference>
<reference evidence="3 4" key="1">
    <citation type="submission" date="2019-03" db="EMBL/GenBank/DDBJ databases">
        <title>Deep-cultivation of Planctomycetes and their phenomic and genomic characterization uncovers novel biology.</title>
        <authorList>
            <person name="Wiegand S."/>
            <person name="Jogler M."/>
            <person name="Boedeker C."/>
            <person name="Pinto D."/>
            <person name="Vollmers J."/>
            <person name="Rivas-Marin E."/>
            <person name="Kohn T."/>
            <person name="Peeters S.H."/>
            <person name="Heuer A."/>
            <person name="Rast P."/>
            <person name="Oberbeckmann S."/>
            <person name="Bunk B."/>
            <person name="Jeske O."/>
            <person name="Meyerdierks A."/>
            <person name="Storesund J.E."/>
            <person name="Kallscheuer N."/>
            <person name="Luecker S."/>
            <person name="Lage O.M."/>
            <person name="Pohl T."/>
            <person name="Merkel B.J."/>
            <person name="Hornburger P."/>
            <person name="Mueller R.-W."/>
            <person name="Bruemmer F."/>
            <person name="Labrenz M."/>
            <person name="Spormann A.M."/>
            <person name="Op den Camp H."/>
            <person name="Overmann J."/>
            <person name="Amann R."/>
            <person name="Jetten M.S.M."/>
            <person name="Mascher T."/>
            <person name="Medema M.H."/>
            <person name="Devos D.P."/>
            <person name="Kaster A.-K."/>
            <person name="Ovreas L."/>
            <person name="Rohde M."/>
            <person name="Galperin M.Y."/>
            <person name="Jogler C."/>
        </authorList>
    </citation>
    <scope>NUCLEOTIDE SEQUENCE [LARGE SCALE GENOMIC DNA]</scope>
    <source>
        <strain evidence="3 4">Enr17</strain>
    </source>
</reference>
<dbReference type="Pfam" id="PF07963">
    <property type="entry name" value="N_methyl"/>
    <property type="match status" value="1"/>
</dbReference>
<dbReference type="Proteomes" id="UP000318313">
    <property type="component" value="Chromosome"/>
</dbReference>
<feature type="transmembrane region" description="Helical" evidence="1">
    <location>
        <begin position="12"/>
        <end position="36"/>
    </location>
</feature>
<sequence length="345" mass="36962">MCSIASRRYQRGFTLIELLVVIAIIAILIALLLPAVQQAREAARRAQCKNNLKQIALAMHNYESTHTTFPPIGASISYGFSAQAQLLPYCDQANLHGLIDFDIPLGRPDSGFNPPHDTTAEIPIPFFTCPSDTVSPVKPVTFSRGSSSGTFTRAGLNYAINVGSGTGNNASYGDPTDGIAWSGSKVKFRDITDGTSNTVAFAETLMGPGQDFSGSVTDRNQVQKLMAQGSGRNLSDMQAFRDRTLTENPDAFIASVSDWKGTRGSLWISGFGSGGGAINGWYVPNSPYPDLSIRAYLISGPRSNHTGIANVALCDGSVRGISENINVEIMHDLFSRNDGNVLGEF</sequence>
<dbReference type="OrthoDB" id="248923at2"/>
<keyword evidence="1" id="KW-0812">Transmembrane</keyword>
<dbReference type="EMBL" id="CP037452">
    <property type="protein sequence ID" value="QDV50137.1"/>
    <property type="molecule type" value="Genomic_DNA"/>
</dbReference>
<name>A0A518IAK8_9PLAN</name>
<evidence type="ECO:0000313" key="4">
    <source>
        <dbReference type="Proteomes" id="UP000318313"/>
    </source>
</evidence>
<dbReference type="InterPro" id="IPR027558">
    <property type="entry name" value="Pre_pil_HX9DG_C"/>
</dbReference>
<protein>
    <submittedName>
        <fullName evidence="3">Type II secretion system protein G</fullName>
    </submittedName>
</protein>
<dbReference type="Pfam" id="PF07596">
    <property type="entry name" value="SBP_bac_10"/>
    <property type="match status" value="1"/>
</dbReference>
<evidence type="ECO:0000256" key="1">
    <source>
        <dbReference type="SAM" id="Phobius"/>
    </source>
</evidence>
<evidence type="ECO:0000259" key="2">
    <source>
        <dbReference type="Pfam" id="PF07596"/>
    </source>
</evidence>
<dbReference type="PROSITE" id="PS00409">
    <property type="entry name" value="PROKAR_NTER_METHYL"/>
    <property type="match status" value="1"/>
</dbReference>
<dbReference type="Gene3D" id="3.30.700.10">
    <property type="entry name" value="Glycoprotein, Type 4 Pilin"/>
    <property type="match status" value="1"/>
</dbReference>
<keyword evidence="1" id="KW-0472">Membrane</keyword>
<dbReference type="InterPro" id="IPR012902">
    <property type="entry name" value="N_methyl_site"/>
</dbReference>
<dbReference type="RefSeq" id="WP_145308425.1">
    <property type="nucleotide sequence ID" value="NZ_CP037452.1"/>
</dbReference>
<keyword evidence="1" id="KW-1133">Transmembrane helix</keyword>
<dbReference type="AlphaFoldDB" id="A0A518IAK8"/>
<evidence type="ECO:0000313" key="3">
    <source>
        <dbReference type="EMBL" id="QDV50137.1"/>
    </source>
</evidence>
<feature type="domain" description="DUF1559" evidence="2">
    <location>
        <begin position="37"/>
        <end position="327"/>
    </location>
</feature>
<keyword evidence="4" id="KW-1185">Reference proteome</keyword>